<dbReference type="Gene3D" id="1.20.120.450">
    <property type="entry name" value="dinb family like domain"/>
    <property type="match status" value="1"/>
</dbReference>
<evidence type="ECO:0000313" key="2">
    <source>
        <dbReference type="Proteomes" id="UP000054624"/>
    </source>
</evidence>
<dbReference type="EMBL" id="FCOI02000004">
    <property type="protein sequence ID" value="SAK51949.1"/>
    <property type="molecule type" value="Genomic_DNA"/>
</dbReference>
<dbReference type="InterPro" id="IPR034660">
    <property type="entry name" value="DinB/YfiT-like"/>
</dbReference>
<dbReference type="Proteomes" id="UP000054624">
    <property type="component" value="Unassembled WGS sequence"/>
</dbReference>
<keyword evidence="2" id="KW-1185">Reference proteome</keyword>
<gene>
    <name evidence="1" type="ORF">AWB76_01630</name>
</gene>
<dbReference type="RefSeq" id="WP_061159591.1">
    <property type="nucleotide sequence ID" value="NZ_FCOI02000004.1"/>
</dbReference>
<accession>A0A158A2L0</accession>
<proteinExistence type="predicted"/>
<dbReference type="STRING" id="1777137.AWB76_01630"/>
<dbReference type="Pfam" id="PF09351">
    <property type="entry name" value="DUF1993"/>
    <property type="match status" value="1"/>
</dbReference>
<reference evidence="2" key="1">
    <citation type="submission" date="2016-01" db="EMBL/GenBank/DDBJ databases">
        <authorList>
            <person name="Peeters Charlotte."/>
        </authorList>
    </citation>
    <scope>NUCLEOTIDE SEQUENCE [LARGE SCALE GENOMIC DNA]</scope>
</reference>
<organism evidence="1 2">
    <name type="scientific">Caballeronia temeraria</name>
    <dbReference type="NCBI Taxonomy" id="1777137"/>
    <lineage>
        <taxon>Bacteria</taxon>
        <taxon>Pseudomonadati</taxon>
        <taxon>Pseudomonadota</taxon>
        <taxon>Betaproteobacteria</taxon>
        <taxon>Burkholderiales</taxon>
        <taxon>Burkholderiaceae</taxon>
        <taxon>Caballeronia</taxon>
    </lineage>
</organism>
<sequence length="190" mass="20704">MQLTRLLVPAFAQTLKGLSTWLDKSAAYQQDKGASADALMTLRLAPDMFPLAAQVRFACFQALEPVYRLRAEDVPQTLRRVREQGAHSNDAPGTFADAQTCIAAALALLADLAPDALDAGIDAPIALDLPNGIVFDMTGEQYARDWCLPQFYFHAVTAYAILRNHGVPLGKPDYVAHMFAYIRPGTLPQG</sequence>
<dbReference type="PANTHER" id="PTHR36922">
    <property type="entry name" value="BLL2446 PROTEIN"/>
    <property type="match status" value="1"/>
</dbReference>
<evidence type="ECO:0000313" key="1">
    <source>
        <dbReference type="EMBL" id="SAK51949.1"/>
    </source>
</evidence>
<protein>
    <submittedName>
        <fullName evidence="1">PF09351 domain protein</fullName>
    </submittedName>
</protein>
<dbReference type="OrthoDB" id="338237at2"/>
<name>A0A158A2L0_9BURK</name>
<dbReference type="AlphaFoldDB" id="A0A158A2L0"/>
<dbReference type="SUPFAM" id="SSF109854">
    <property type="entry name" value="DinB/YfiT-like putative metalloenzymes"/>
    <property type="match status" value="1"/>
</dbReference>
<dbReference type="InterPro" id="IPR018531">
    <property type="entry name" value="DUF1993"/>
</dbReference>
<dbReference type="PANTHER" id="PTHR36922:SF1">
    <property type="entry name" value="DUF1993 DOMAIN-CONTAINING PROTEIN"/>
    <property type="match status" value="1"/>
</dbReference>